<dbReference type="RefSeq" id="WP_354660303.1">
    <property type="nucleotide sequence ID" value="NZ_JBEXAC010000001.1"/>
</dbReference>
<organism evidence="3 4">
    <name type="scientific">Chitinophaga defluvii</name>
    <dbReference type="NCBI Taxonomy" id="3163343"/>
    <lineage>
        <taxon>Bacteria</taxon>
        <taxon>Pseudomonadati</taxon>
        <taxon>Bacteroidota</taxon>
        <taxon>Chitinophagia</taxon>
        <taxon>Chitinophagales</taxon>
        <taxon>Chitinophagaceae</taxon>
        <taxon>Chitinophaga</taxon>
    </lineage>
</organism>
<comment type="caution">
    <text evidence="3">The sequence shown here is derived from an EMBL/GenBank/DDBJ whole genome shotgun (WGS) entry which is preliminary data.</text>
</comment>
<dbReference type="PANTHER" id="PTHR43597">
    <property type="entry name" value="SULFUR ACCEPTOR PROTEIN CSDE"/>
    <property type="match status" value="1"/>
</dbReference>
<accession>A0ABV2T3R9</accession>
<name>A0ABV2T3R9_9BACT</name>
<evidence type="ECO:0000256" key="1">
    <source>
        <dbReference type="ARBA" id="ARBA00010282"/>
    </source>
</evidence>
<dbReference type="Pfam" id="PF02657">
    <property type="entry name" value="SufE"/>
    <property type="match status" value="1"/>
</dbReference>
<dbReference type="EMBL" id="JBEXAC010000001">
    <property type="protein sequence ID" value="MET6997668.1"/>
    <property type="molecule type" value="Genomic_DNA"/>
</dbReference>
<proteinExistence type="inferred from homology"/>
<comment type="similarity">
    <text evidence="1">Belongs to the SufE family.</text>
</comment>
<dbReference type="InterPro" id="IPR003808">
    <property type="entry name" value="Fe-S_metab-assoc_dom"/>
</dbReference>
<keyword evidence="4" id="KW-1185">Reference proteome</keyword>
<gene>
    <name evidence="3" type="ORF">ABR189_09830</name>
</gene>
<evidence type="ECO:0000259" key="2">
    <source>
        <dbReference type="Pfam" id="PF02657"/>
    </source>
</evidence>
<dbReference type="SUPFAM" id="SSF82649">
    <property type="entry name" value="SufE/NifU"/>
    <property type="match status" value="1"/>
</dbReference>
<dbReference type="Proteomes" id="UP001549749">
    <property type="component" value="Unassembled WGS sequence"/>
</dbReference>
<dbReference type="PANTHER" id="PTHR43597:SF5">
    <property type="entry name" value="SUFE-LIKE PROTEIN 2, CHLOROPLASTIC"/>
    <property type="match status" value="1"/>
</dbReference>
<reference evidence="3 4" key="1">
    <citation type="submission" date="2024-06" db="EMBL/GenBank/DDBJ databases">
        <title>Chitinophaga defluvii sp. nov., isolated from municipal sewage.</title>
        <authorList>
            <person name="Zhang L."/>
        </authorList>
    </citation>
    <scope>NUCLEOTIDE SEQUENCE [LARGE SCALE GENOMIC DNA]</scope>
    <source>
        <strain evidence="3 4">H8</strain>
    </source>
</reference>
<evidence type="ECO:0000313" key="4">
    <source>
        <dbReference type="Proteomes" id="UP001549749"/>
    </source>
</evidence>
<feature type="domain" description="Fe-S metabolism associated" evidence="2">
    <location>
        <begin position="12"/>
        <end position="129"/>
    </location>
</feature>
<sequence length="143" mass="16174">MTIKALQDEMISDFSVMENWMDKYEYIIQLGKELPLIEEQYKTDDHLIKGCQSRVWLHTELKDGKLFFTGDSDAVITKGLVSLMIAVLSGHTPQEIAATDIYFIDAIGLRNHLSPTRSNGLLSMLKQMKLYAVAYAAQQSSKN</sequence>
<protein>
    <submittedName>
        <fullName evidence="3">SufE family protein</fullName>
    </submittedName>
</protein>
<evidence type="ECO:0000313" key="3">
    <source>
        <dbReference type="EMBL" id="MET6997668.1"/>
    </source>
</evidence>
<dbReference type="Gene3D" id="3.90.1010.10">
    <property type="match status" value="1"/>
</dbReference>